<dbReference type="AlphaFoldDB" id="A0A4D6M8F6"/>
<dbReference type="EMBL" id="CP039350">
    <property type="protein sequence ID" value="QCD96788.1"/>
    <property type="molecule type" value="Genomic_DNA"/>
</dbReference>
<keyword evidence="2" id="KW-1185">Reference proteome</keyword>
<accession>A0A4D6M8F6</accession>
<name>A0A4D6M8F6_VIGUN</name>
<gene>
    <name evidence="1" type="ORF">DEO72_LG6g1498</name>
</gene>
<sequence>MAEKAEDIKQLNVCIEFCRISGNFQKLPDDVEGSPGGSCLQNHFWGFLLCTAWRLSAACQATETGLDSSHEWFMLGSGMNDLAHVMRVKMILGSWRSYAGCGRNLGRTQFFTHRLAVASVPPGGTEAAARRPISSEENFVLCAFTLWEWFNWGTCRTCCVMVSLLQYWCNHSFKLSDLNYKKIKLYVYEAQGMLWIWGRFNASMDEEYGCMLKLNLQDLGGAWRQRCVRQAVTEQHDSCLAAGAWWQGCGRRAVDFKFLPSGKGVAPGDFGCCGIVDAWISGLEGLSSLTFMLGLDGLSPIGVWDVLGGGTHDGHGFG</sequence>
<protein>
    <submittedName>
        <fullName evidence="1">Uncharacterized protein</fullName>
    </submittedName>
</protein>
<organism evidence="1 2">
    <name type="scientific">Vigna unguiculata</name>
    <name type="common">Cowpea</name>
    <dbReference type="NCBI Taxonomy" id="3917"/>
    <lineage>
        <taxon>Eukaryota</taxon>
        <taxon>Viridiplantae</taxon>
        <taxon>Streptophyta</taxon>
        <taxon>Embryophyta</taxon>
        <taxon>Tracheophyta</taxon>
        <taxon>Spermatophyta</taxon>
        <taxon>Magnoliopsida</taxon>
        <taxon>eudicotyledons</taxon>
        <taxon>Gunneridae</taxon>
        <taxon>Pentapetalae</taxon>
        <taxon>rosids</taxon>
        <taxon>fabids</taxon>
        <taxon>Fabales</taxon>
        <taxon>Fabaceae</taxon>
        <taxon>Papilionoideae</taxon>
        <taxon>50 kb inversion clade</taxon>
        <taxon>NPAAA clade</taxon>
        <taxon>indigoferoid/millettioid clade</taxon>
        <taxon>Phaseoleae</taxon>
        <taxon>Vigna</taxon>
    </lineage>
</organism>
<proteinExistence type="predicted"/>
<evidence type="ECO:0000313" key="2">
    <source>
        <dbReference type="Proteomes" id="UP000501690"/>
    </source>
</evidence>
<dbReference type="Proteomes" id="UP000501690">
    <property type="component" value="Linkage Group LG6"/>
</dbReference>
<reference evidence="1 2" key="1">
    <citation type="submission" date="2019-04" db="EMBL/GenBank/DDBJ databases">
        <title>An improved genome assembly and genetic linkage map for asparagus bean, Vigna unguiculata ssp. sesquipedialis.</title>
        <authorList>
            <person name="Xia Q."/>
            <person name="Zhang R."/>
            <person name="Dong Y."/>
        </authorList>
    </citation>
    <scope>NUCLEOTIDE SEQUENCE [LARGE SCALE GENOMIC DNA]</scope>
    <source>
        <tissue evidence="1">Leaf</tissue>
    </source>
</reference>
<evidence type="ECO:0000313" key="1">
    <source>
        <dbReference type="EMBL" id="QCD96788.1"/>
    </source>
</evidence>